<feature type="signal peptide" evidence="2">
    <location>
        <begin position="1"/>
        <end position="20"/>
    </location>
</feature>
<dbReference type="Gene3D" id="2.20.110.10">
    <property type="entry name" value="Histone H3 K4-specific methyltransferase SET7/9 N-terminal domain"/>
    <property type="match status" value="1"/>
</dbReference>
<dbReference type="EMBL" id="JUFZ01000027">
    <property type="protein sequence ID" value="KIC10639.1"/>
    <property type="molecule type" value="Genomic_DNA"/>
</dbReference>
<dbReference type="PATRIC" id="fig|1056807.3.peg.633"/>
<keyword evidence="1" id="KW-0677">Repeat</keyword>
<evidence type="ECO:0008006" key="7">
    <source>
        <dbReference type="Google" id="ProtNLM"/>
    </source>
</evidence>
<keyword evidence="6" id="KW-1185">Reference proteome</keyword>
<dbReference type="InterPro" id="IPR003409">
    <property type="entry name" value="MORN"/>
</dbReference>
<reference evidence="3 5" key="1">
    <citation type="submission" date="2014-12" db="EMBL/GenBank/DDBJ databases">
        <title>Genome sequence of Morococcus cerebrosus.</title>
        <authorList>
            <person name="Shin S.-K."/>
            <person name="Yi H."/>
        </authorList>
    </citation>
    <scope>NUCLEOTIDE SEQUENCE [LARGE SCALE GENOMIC DNA]</scope>
    <source>
        <strain evidence="3 5">CIP 81.93</strain>
    </source>
</reference>
<accession>A0A0C1EEX4</accession>
<evidence type="ECO:0000313" key="6">
    <source>
        <dbReference type="Proteomes" id="UP000829504"/>
    </source>
</evidence>
<dbReference type="SUPFAM" id="SSF82185">
    <property type="entry name" value="Histone H3 K4-specific methyltransferase SET7/9 N-terminal domain"/>
    <property type="match status" value="1"/>
</dbReference>
<reference evidence="4 6" key="2">
    <citation type="submission" date="2022-03" db="EMBL/GenBank/DDBJ databases">
        <title>Genome sequencing of Morococcus cerebrosus.</title>
        <authorList>
            <person name="Baek M.-G."/>
            <person name="Yi H."/>
        </authorList>
    </citation>
    <scope>NUCLEOTIDE SEQUENCE [LARGE SCALE GENOMIC DNA]</scope>
    <source>
        <strain evidence="4 6">CIP 81.93</strain>
    </source>
</reference>
<dbReference type="Proteomes" id="UP000829504">
    <property type="component" value="Chromosome"/>
</dbReference>
<name>A0A0C1EEX4_9NEIS</name>
<dbReference type="Proteomes" id="UP000031390">
    <property type="component" value="Unassembled WGS sequence"/>
</dbReference>
<evidence type="ECO:0000313" key="3">
    <source>
        <dbReference type="EMBL" id="KIC10639.1"/>
    </source>
</evidence>
<keyword evidence="2" id="KW-0732">Signal</keyword>
<feature type="chain" id="PRO_5002144184" description="MORN repeat protein" evidence="2">
    <location>
        <begin position="21"/>
        <end position="138"/>
    </location>
</feature>
<sequence>MFKHFAFLPLAIMLALPTSAAVLTSYQEPGCTYDGDVGKDGKPAGKGTWRCQDGRSYTGAFKNGKFDGQGVYTVSANRETFIEPFNSNSTKFRNMVLSGTFKKGLAHGKFTASQNGETVFIMKCENGMIKEVKLPKTK</sequence>
<dbReference type="AlphaFoldDB" id="A0A0C1EEX4"/>
<dbReference type="Pfam" id="PF02493">
    <property type="entry name" value="MORN"/>
    <property type="match status" value="3"/>
</dbReference>
<evidence type="ECO:0000313" key="5">
    <source>
        <dbReference type="Proteomes" id="UP000031390"/>
    </source>
</evidence>
<gene>
    <name evidence="3" type="ORF">MCC93_06590</name>
    <name evidence="4" type="ORF">MON37_05685</name>
</gene>
<proteinExistence type="predicted"/>
<evidence type="ECO:0000256" key="1">
    <source>
        <dbReference type="ARBA" id="ARBA00022737"/>
    </source>
</evidence>
<evidence type="ECO:0000313" key="4">
    <source>
        <dbReference type="EMBL" id="UNV88404.1"/>
    </source>
</evidence>
<dbReference type="RefSeq" id="WP_039405869.1">
    <property type="nucleotide sequence ID" value="NZ_CP094242.1"/>
</dbReference>
<dbReference type="EMBL" id="CP094242">
    <property type="protein sequence ID" value="UNV88404.1"/>
    <property type="molecule type" value="Genomic_DNA"/>
</dbReference>
<evidence type="ECO:0000256" key="2">
    <source>
        <dbReference type="SAM" id="SignalP"/>
    </source>
</evidence>
<protein>
    <recommendedName>
        <fullName evidence="7">MORN repeat protein</fullName>
    </recommendedName>
</protein>
<organism evidence="3 5">
    <name type="scientific">Morococcus cerebrosus</name>
    <dbReference type="NCBI Taxonomy" id="1056807"/>
    <lineage>
        <taxon>Bacteria</taxon>
        <taxon>Pseudomonadati</taxon>
        <taxon>Pseudomonadota</taxon>
        <taxon>Betaproteobacteria</taxon>
        <taxon>Neisseriales</taxon>
        <taxon>Neisseriaceae</taxon>
        <taxon>Morococcus</taxon>
    </lineage>
</organism>